<feature type="region of interest" description="Disordered" evidence="1">
    <location>
        <begin position="108"/>
        <end position="160"/>
    </location>
</feature>
<dbReference type="InParanoid" id="S2JBF1"/>
<dbReference type="AlphaFoldDB" id="S2JBF1"/>
<sequence length="207" mass="23306">MDSSRVNQYSTGTKRAQFSSFVLKNKKRIPEESIRIDITSAHGLYGAWVPRYDTAHIKVKNTEKRTPRTKLQKNEIDIFHEEAISSTLTTVARPAPCEVRHLIDPVALNEESTQDTINSRHDAEDDADQHLDSSSEELSPTSDSSPPSQLPSKVRAPGRDQFQVDNVDISGKVYQMQQYVFDFVISNNLTPESDVYLILSLNSISLL</sequence>
<keyword evidence="3" id="KW-1185">Reference proteome</keyword>
<dbReference type="OrthoDB" id="2277177at2759"/>
<dbReference type="EMBL" id="KE123976">
    <property type="protein sequence ID" value="EPB87059.1"/>
    <property type="molecule type" value="Genomic_DNA"/>
</dbReference>
<accession>S2JBF1</accession>
<evidence type="ECO:0000313" key="2">
    <source>
        <dbReference type="EMBL" id="EPB87059.1"/>
    </source>
</evidence>
<dbReference type="VEuPathDB" id="FungiDB:HMPREF1544_06176"/>
<organism evidence="2 3">
    <name type="scientific">Mucor circinelloides f. circinelloides (strain 1006PhL)</name>
    <name type="common">Mucormycosis agent</name>
    <name type="synonym">Calyptromyces circinelloides</name>
    <dbReference type="NCBI Taxonomy" id="1220926"/>
    <lineage>
        <taxon>Eukaryota</taxon>
        <taxon>Fungi</taxon>
        <taxon>Fungi incertae sedis</taxon>
        <taxon>Mucoromycota</taxon>
        <taxon>Mucoromycotina</taxon>
        <taxon>Mucoromycetes</taxon>
        <taxon>Mucorales</taxon>
        <taxon>Mucorineae</taxon>
        <taxon>Mucoraceae</taxon>
        <taxon>Mucor</taxon>
    </lineage>
</organism>
<evidence type="ECO:0000256" key="1">
    <source>
        <dbReference type="SAM" id="MobiDB-lite"/>
    </source>
</evidence>
<feature type="compositionally biased region" description="Low complexity" evidence="1">
    <location>
        <begin position="136"/>
        <end position="152"/>
    </location>
</feature>
<reference evidence="3" key="1">
    <citation type="submission" date="2013-05" db="EMBL/GenBank/DDBJ databases">
        <title>The Genome sequence of Mucor circinelloides f. circinelloides 1006PhL.</title>
        <authorList>
            <consortium name="The Broad Institute Genomics Platform"/>
            <person name="Cuomo C."/>
            <person name="Earl A."/>
            <person name="Findley K."/>
            <person name="Lee S.C."/>
            <person name="Walker B."/>
            <person name="Young S."/>
            <person name="Zeng Q."/>
            <person name="Gargeya S."/>
            <person name="Fitzgerald M."/>
            <person name="Haas B."/>
            <person name="Abouelleil A."/>
            <person name="Allen A.W."/>
            <person name="Alvarado L."/>
            <person name="Arachchi H.M."/>
            <person name="Berlin A.M."/>
            <person name="Chapman S.B."/>
            <person name="Gainer-Dewar J."/>
            <person name="Goldberg J."/>
            <person name="Griggs A."/>
            <person name="Gujja S."/>
            <person name="Hansen M."/>
            <person name="Howarth C."/>
            <person name="Imamovic A."/>
            <person name="Ireland A."/>
            <person name="Larimer J."/>
            <person name="McCowan C."/>
            <person name="Murphy C."/>
            <person name="Pearson M."/>
            <person name="Poon T.W."/>
            <person name="Priest M."/>
            <person name="Roberts A."/>
            <person name="Saif S."/>
            <person name="Shea T."/>
            <person name="Sisk P."/>
            <person name="Sykes S."/>
            <person name="Wortman J."/>
            <person name="Nusbaum C."/>
            <person name="Birren B."/>
        </authorList>
    </citation>
    <scope>NUCLEOTIDE SEQUENCE [LARGE SCALE GENOMIC DNA]</scope>
    <source>
        <strain evidence="3">1006PhL</strain>
    </source>
</reference>
<feature type="compositionally biased region" description="Basic and acidic residues" evidence="1">
    <location>
        <begin position="118"/>
        <end position="133"/>
    </location>
</feature>
<name>S2JBF1_MUCC1</name>
<gene>
    <name evidence="2" type="ORF">HMPREF1544_06176</name>
</gene>
<evidence type="ECO:0000313" key="3">
    <source>
        <dbReference type="Proteomes" id="UP000014254"/>
    </source>
</evidence>
<proteinExistence type="predicted"/>
<protein>
    <submittedName>
        <fullName evidence="2">Uncharacterized protein</fullName>
    </submittedName>
</protein>
<dbReference type="Proteomes" id="UP000014254">
    <property type="component" value="Unassembled WGS sequence"/>
</dbReference>